<evidence type="ECO:0000313" key="2">
    <source>
        <dbReference type="Proteomes" id="UP000265618"/>
    </source>
</evidence>
<organism evidence="1 2">
    <name type="scientific">Kipferlia bialata</name>
    <dbReference type="NCBI Taxonomy" id="797122"/>
    <lineage>
        <taxon>Eukaryota</taxon>
        <taxon>Metamonada</taxon>
        <taxon>Carpediemonas-like organisms</taxon>
        <taxon>Kipferlia</taxon>
    </lineage>
</organism>
<name>A0A9K3GR87_9EUKA</name>
<dbReference type="EMBL" id="BDIP01008228">
    <property type="protein sequence ID" value="GIQ91725.1"/>
    <property type="molecule type" value="Genomic_DNA"/>
</dbReference>
<protein>
    <submittedName>
        <fullName evidence="1">Uncharacterized protein</fullName>
    </submittedName>
</protein>
<accession>A0A9K3GR87</accession>
<sequence length="137" mass="14622">TSSIPLSLSLSPPLFPSLSPSLSLLLSLSPSNPQAPPPYAYLSSWVTSLSLSFSLSLSLPLFPLPSGTSSICLSSWFVAMPLSLCVFSYYDEAFGLAECVFLTASVDVVTNGSLVIREVFFNSKDKHVLKEIGLTIA</sequence>
<keyword evidence="2" id="KW-1185">Reference proteome</keyword>
<reference evidence="1 2" key="1">
    <citation type="journal article" date="2018" name="PLoS ONE">
        <title>The draft genome of Kipferlia bialata reveals reductive genome evolution in fornicate parasites.</title>
        <authorList>
            <person name="Tanifuji G."/>
            <person name="Takabayashi S."/>
            <person name="Kume K."/>
            <person name="Takagi M."/>
            <person name="Nakayama T."/>
            <person name="Kamikawa R."/>
            <person name="Inagaki Y."/>
            <person name="Hashimoto T."/>
        </authorList>
    </citation>
    <scope>NUCLEOTIDE SEQUENCE [LARGE SCALE GENOMIC DNA]</scope>
    <source>
        <strain evidence="1">NY0173</strain>
    </source>
</reference>
<evidence type="ECO:0000313" key="1">
    <source>
        <dbReference type="EMBL" id="GIQ91725.1"/>
    </source>
</evidence>
<feature type="non-terminal residue" evidence="1">
    <location>
        <position position="1"/>
    </location>
</feature>
<proteinExistence type="predicted"/>
<dbReference type="Proteomes" id="UP000265618">
    <property type="component" value="Unassembled WGS sequence"/>
</dbReference>
<comment type="caution">
    <text evidence="1">The sequence shown here is derived from an EMBL/GenBank/DDBJ whole genome shotgun (WGS) entry which is preliminary data.</text>
</comment>
<gene>
    <name evidence="1" type="ORF">KIPB_015102</name>
</gene>
<dbReference type="AlphaFoldDB" id="A0A9K3GR87"/>
<feature type="non-terminal residue" evidence="1">
    <location>
        <position position="137"/>
    </location>
</feature>